<name>A0A7C3KR92_DICTH</name>
<dbReference type="PANTHER" id="PTHR38462">
    <property type="entry name" value="EXONUCLEASE-LIKE PROTEIN"/>
    <property type="match status" value="1"/>
</dbReference>
<reference evidence="2" key="1">
    <citation type="journal article" date="2020" name="mSystems">
        <title>Genome- and Community-Level Interaction Insights into Carbon Utilization and Element Cycling Functions of Hydrothermarchaeota in Hydrothermal Sediment.</title>
        <authorList>
            <person name="Zhou Z."/>
            <person name="Liu Y."/>
            <person name="Xu W."/>
            <person name="Pan J."/>
            <person name="Luo Z.H."/>
            <person name="Li M."/>
        </authorList>
    </citation>
    <scope>NUCLEOTIDE SEQUENCE [LARGE SCALE GENOMIC DNA]</scope>
    <source>
        <strain evidence="2">SpSt-70</strain>
    </source>
</reference>
<evidence type="ECO:0000259" key="1">
    <source>
        <dbReference type="Pfam" id="PF13482"/>
    </source>
</evidence>
<dbReference type="GO" id="GO:0003676">
    <property type="term" value="F:nucleic acid binding"/>
    <property type="evidence" value="ECO:0007669"/>
    <property type="project" value="InterPro"/>
</dbReference>
<dbReference type="GO" id="GO:0004527">
    <property type="term" value="F:exonuclease activity"/>
    <property type="evidence" value="ECO:0007669"/>
    <property type="project" value="UniProtKB-KW"/>
</dbReference>
<dbReference type="SUPFAM" id="SSF53098">
    <property type="entry name" value="Ribonuclease H-like"/>
    <property type="match status" value="1"/>
</dbReference>
<sequence length="164" mass="19466">MKVYEAYLDIETTGLSPIYSDITVIGIYLENPEDSIFIQLIGDDITPYNLSYIMEKVHTIYTYNGSRFDLPFINAKLGINLEDYAFHEDLMYRCWRRGLYGGLKKVEEKLGIERKLKEVDGRMAVILWYKYIRYNDINALRLLLEYNKEDVMNLKILKEKLYSF</sequence>
<dbReference type="AlphaFoldDB" id="A0A7C3KR92"/>
<organism evidence="2">
    <name type="scientific">Dictyoglomus thermophilum</name>
    <dbReference type="NCBI Taxonomy" id="14"/>
    <lineage>
        <taxon>Bacteria</taxon>
        <taxon>Pseudomonadati</taxon>
        <taxon>Dictyoglomota</taxon>
        <taxon>Dictyoglomia</taxon>
        <taxon>Dictyoglomales</taxon>
        <taxon>Dictyoglomaceae</taxon>
        <taxon>Dictyoglomus</taxon>
    </lineage>
</organism>
<dbReference type="InterPro" id="IPR012337">
    <property type="entry name" value="RNaseH-like_sf"/>
</dbReference>
<gene>
    <name evidence="2" type="ORF">ENU78_05040</name>
</gene>
<keyword evidence="2" id="KW-0540">Nuclease</keyword>
<accession>A0A7C3KR92</accession>
<dbReference type="PANTHER" id="PTHR38462:SF1">
    <property type="entry name" value="YPRB RIBONUCLEASE H-LIKE DOMAIN-CONTAINING PROTEIN"/>
    <property type="match status" value="1"/>
</dbReference>
<dbReference type="Gene3D" id="3.30.420.10">
    <property type="entry name" value="Ribonuclease H-like superfamily/Ribonuclease H"/>
    <property type="match status" value="1"/>
</dbReference>
<proteinExistence type="predicted"/>
<dbReference type="RefSeq" id="WP_149122480.1">
    <property type="nucleotide sequence ID" value="NZ_VTFL01000001.1"/>
</dbReference>
<keyword evidence="2" id="KW-0269">Exonuclease</keyword>
<dbReference type="EMBL" id="DTDV01000014">
    <property type="protein sequence ID" value="HGK23800.1"/>
    <property type="molecule type" value="Genomic_DNA"/>
</dbReference>
<feature type="domain" description="YprB ribonuclease H-like" evidence="1">
    <location>
        <begin position="6"/>
        <end position="162"/>
    </location>
</feature>
<comment type="caution">
    <text evidence="2">The sequence shown here is derived from an EMBL/GenBank/DDBJ whole genome shotgun (WGS) entry which is preliminary data.</text>
</comment>
<keyword evidence="2" id="KW-0378">Hydrolase</keyword>
<dbReference type="InterPro" id="IPR036397">
    <property type="entry name" value="RNaseH_sf"/>
</dbReference>
<protein>
    <submittedName>
        <fullName evidence="2">Exonuclease</fullName>
    </submittedName>
</protein>
<evidence type="ECO:0000313" key="2">
    <source>
        <dbReference type="EMBL" id="HGK23800.1"/>
    </source>
</evidence>
<dbReference type="Pfam" id="PF13482">
    <property type="entry name" value="RNase_H_2"/>
    <property type="match status" value="1"/>
</dbReference>
<dbReference type="InterPro" id="IPR038720">
    <property type="entry name" value="YprB_RNase_H-like_dom"/>
</dbReference>